<accession>A0A1F7JHK3</accession>
<comment type="caution">
    <text evidence="1">The sequence shown here is derived from an EMBL/GenBank/DDBJ whole genome shotgun (WGS) entry which is preliminary data.</text>
</comment>
<dbReference type="AlphaFoldDB" id="A0A1F7JHK3"/>
<evidence type="ECO:0000313" key="1">
    <source>
        <dbReference type="EMBL" id="OGK55088.1"/>
    </source>
</evidence>
<reference evidence="1 2" key="1">
    <citation type="journal article" date="2016" name="Nat. Commun.">
        <title>Thousands of microbial genomes shed light on interconnected biogeochemical processes in an aquifer system.</title>
        <authorList>
            <person name="Anantharaman K."/>
            <person name="Brown C.T."/>
            <person name="Hug L.A."/>
            <person name="Sharon I."/>
            <person name="Castelle C.J."/>
            <person name="Probst A.J."/>
            <person name="Thomas B.C."/>
            <person name="Singh A."/>
            <person name="Wilkins M.J."/>
            <person name="Karaoz U."/>
            <person name="Brodie E.L."/>
            <person name="Williams K.H."/>
            <person name="Hubbard S.S."/>
            <person name="Banfield J.F."/>
        </authorList>
    </citation>
    <scope>NUCLEOTIDE SEQUENCE [LARGE SCALE GENOMIC DNA]</scope>
</reference>
<proteinExistence type="predicted"/>
<sequence>MSDAEKQETFSTPERKPYETLLEEPMDRVALLKQYLTIGSYLVKDYQDALDDQERAPAGPKKETAKKRVNNTKKHLRTFEEHSIHPIFGPLMDDLNDRLWGIDPKMRKAGTITGPDQRVTQLIAQIADEVAMTEGNNAKEVEEAIYNITKGGDVQLAMRPLLHGYAGEPYLRRALISLFERTTGDRTLTEEKIKNVWLIELYLRKLGSSLNIGYELNGLPPADEAEARINAFTRNPQELLEVWRHIRRDAPTTFAKALKQLPEAARQKLIDQDIDSPDELIDATQIDYEDLVLEINQRLGLPGRLPTDEEIEARQSDLGEKWQEVMPSAGFKEEASSKEISAVWMPKGIGSSRRQFNCHYRSGNRDESHTVSDSILNPYEEDERYWRVQAHELTHKTHDVMLHKGEHTRDAKGELYLQPGSGNAVAHSIRETLAMLVDNAALRYYKTVVKKTPPQSGKYPDTKYALTIRVQGMYGLGQLWTRQRINEFIDADSAVPTVDAVAAIYDDIAPRLRKAHEDGINIKHYRSVLATNLWEYGRYDGINYISNDLKIDTETDGPQINPIRRAFEKQFGEDWLWGEKAKEARAVLLCLYVETGKHPQGTDEDIEQLAQFVQTTKPEAALEKLQALGIADEYI</sequence>
<name>A0A1F7JHK3_9BACT</name>
<gene>
    <name evidence="1" type="ORF">A3H78_03840</name>
</gene>
<organism evidence="1 2">
    <name type="scientific">Candidatus Roizmanbacteria bacterium RIFCSPLOWO2_02_FULL_36_11</name>
    <dbReference type="NCBI Taxonomy" id="1802071"/>
    <lineage>
        <taxon>Bacteria</taxon>
        <taxon>Candidatus Roizmaniibacteriota</taxon>
    </lineage>
</organism>
<evidence type="ECO:0000313" key="2">
    <source>
        <dbReference type="Proteomes" id="UP000177418"/>
    </source>
</evidence>
<protein>
    <submittedName>
        <fullName evidence="1">Uncharacterized protein</fullName>
    </submittedName>
</protein>
<dbReference type="Proteomes" id="UP000177418">
    <property type="component" value="Unassembled WGS sequence"/>
</dbReference>
<dbReference type="EMBL" id="MGAV01000011">
    <property type="protein sequence ID" value="OGK55088.1"/>
    <property type="molecule type" value="Genomic_DNA"/>
</dbReference>